<dbReference type="PROSITE" id="PS50011">
    <property type="entry name" value="PROTEIN_KINASE_DOM"/>
    <property type="match status" value="1"/>
</dbReference>
<name>A0A4P2QQ85_SORCE</name>
<feature type="compositionally biased region" description="Pro residues" evidence="4">
    <location>
        <begin position="349"/>
        <end position="359"/>
    </location>
</feature>
<evidence type="ECO:0000259" key="5">
    <source>
        <dbReference type="PROSITE" id="PS50011"/>
    </source>
</evidence>
<accession>A0A4P2QQ85</accession>
<dbReference type="Pfam" id="PF13191">
    <property type="entry name" value="AAA_16"/>
    <property type="match status" value="1"/>
</dbReference>
<dbReference type="InterPro" id="IPR008271">
    <property type="entry name" value="Ser/Thr_kinase_AS"/>
</dbReference>
<reference evidence="6 7" key="1">
    <citation type="submission" date="2015-09" db="EMBL/GenBank/DDBJ databases">
        <title>Sorangium comparison.</title>
        <authorList>
            <person name="Zaburannyi N."/>
            <person name="Bunk B."/>
            <person name="Overmann J."/>
            <person name="Mueller R."/>
        </authorList>
    </citation>
    <scope>NUCLEOTIDE SEQUENCE [LARGE SCALE GENOMIC DNA]</scope>
    <source>
        <strain evidence="6 7">So ce836</strain>
    </source>
</reference>
<evidence type="ECO:0000256" key="4">
    <source>
        <dbReference type="SAM" id="MobiDB-lite"/>
    </source>
</evidence>
<dbReference type="GO" id="GO:0005524">
    <property type="term" value="F:ATP binding"/>
    <property type="evidence" value="ECO:0007669"/>
    <property type="project" value="UniProtKB-UniRule"/>
</dbReference>
<feature type="region of interest" description="Disordered" evidence="4">
    <location>
        <begin position="73"/>
        <end position="101"/>
    </location>
</feature>
<dbReference type="InterPro" id="IPR011009">
    <property type="entry name" value="Kinase-like_dom_sf"/>
</dbReference>
<dbReference type="GO" id="GO:0004672">
    <property type="term" value="F:protein kinase activity"/>
    <property type="evidence" value="ECO:0007669"/>
    <property type="project" value="InterPro"/>
</dbReference>
<gene>
    <name evidence="6" type="ORF">SOCE836_045140</name>
</gene>
<dbReference type="SUPFAM" id="SSF56112">
    <property type="entry name" value="Protein kinase-like (PK-like)"/>
    <property type="match status" value="1"/>
</dbReference>
<feature type="compositionally biased region" description="Low complexity" evidence="4">
    <location>
        <begin position="28"/>
        <end position="41"/>
    </location>
</feature>
<sequence>MVDPKQQPPSPGGNEETVVRSPPSPEVPDTTPAGTTPAGRAGEPGEGRRHHSSGAAIDPSSLRRVRIAVAAETRSPAAADDATHFAGHAPPSSKAAPSTHIGPYQLLGRLGQGGMGVVYRGRHAETGQTAAIKTIFNASELTIASIRREIYALGRLRHPGVVRIVDQGVSDGLPWYAMELLEGRTLQTCIQEIWHEVRSAETTPLSAPDTRPGAAAPRSAAPRDAIRHMFTLIRRLCAPLAYLHGQGIVHRDLKPANVFLRDGDLPVLVDLGIAGSFGGAEGREELAVDREVMGTLAYMAPEQILGKLADARADLYALGCLLYQCLTGTTPFPSTPESELGRHHLRTAPEPPSSRAPHVPPELDALVLRLLAKEPRDRLGYAEDVARALEALGADPHDPLPLPRPAPYLYRPKLTGRDAILRRLGREIDALIDRRRGGKVLVGGESGAGKTRLIMEVARDAKMRGAAVMTGRCVAIGADDGAVKAAPLHLFRSCLIEAADRCRALGAAETERIFGDRGKALEPYEASLADLPYAKERPPLPPLPAQAARARLFRCMREVLCAMAEAAPLLLLLDDLQWADELSLGLLAELSVGSLRAAGVLVLGAYRMDELRPELDDMARAPEVLSVELGRLTQESAGAMAREMLALPESPRHFDELLFRHSAGNPFFIAEYLHMAIDAGLLSRDAAGAWQTEALERAMAMPMPRSLEGLITRRLRALHPASAELAQIAAVLGRELDGALLLGVAGVDEEAWMEALRELRMRQIFEEAGEGRLRFVHDKIREIAYKQIPEERLRALHRRAAERIEATLAEDAADRAPVLAHHFSRAGVHDKAIAHLTAAGDRARSVYANSDAIALYRAAIAEMGRRAEAGGPPGLQRDAERAALEERLGDVLAITGKQDDARRAYVEALSRLDPAARVDRARLHRKRGKTWETHLEHAQALAAYADADASLGLDEPTEGRSEAWWHEWMQAKIDRLEVYYFMGQLDALRAQVEAIQPMVERYAAPVRQAQFFYGLMLMQIRIERYQASELTVRHVRSFVAASEATGDPELIASAHFSGGFAHLWHGALDAAEAYLVSSLEAAERMGNVIVQSRALTYRTMIRRLRRERAEVRAMALRSLAVATAGHMRDYMGAAEAHLAWCAWSEGAPEEEIVRRASAALHFWTELPAPFPFEWTARLVLLAVHLGRGRLAAAAEQAAALRDVKQHRFPGALDERLEQAAAGGGGPPEASRAALEALVAAARDHGYL</sequence>
<evidence type="ECO:0000256" key="3">
    <source>
        <dbReference type="PROSITE-ProRule" id="PRU10141"/>
    </source>
</evidence>
<dbReference type="AlphaFoldDB" id="A0A4P2QQ85"/>
<dbReference type="PANTHER" id="PTHR16305">
    <property type="entry name" value="TESTICULAR SOLUBLE ADENYLYL CYCLASE"/>
    <property type="match status" value="1"/>
</dbReference>
<dbReference type="InterPro" id="IPR000719">
    <property type="entry name" value="Prot_kinase_dom"/>
</dbReference>
<dbReference type="Gene3D" id="3.30.200.20">
    <property type="entry name" value="Phosphorylase Kinase, domain 1"/>
    <property type="match status" value="1"/>
</dbReference>
<dbReference type="Pfam" id="PF00069">
    <property type="entry name" value="Pkinase"/>
    <property type="match status" value="1"/>
</dbReference>
<evidence type="ECO:0000313" key="6">
    <source>
        <dbReference type="EMBL" id="AUX32377.1"/>
    </source>
</evidence>
<proteinExistence type="predicted"/>
<dbReference type="InterPro" id="IPR027417">
    <property type="entry name" value="P-loop_NTPase"/>
</dbReference>
<keyword evidence="1 3" id="KW-0547">Nucleotide-binding</keyword>
<dbReference type="SMART" id="SM00382">
    <property type="entry name" value="AAA"/>
    <property type="match status" value="1"/>
</dbReference>
<dbReference type="PROSITE" id="PS00108">
    <property type="entry name" value="PROTEIN_KINASE_ST"/>
    <property type="match status" value="1"/>
</dbReference>
<evidence type="ECO:0000256" key="2">
    <source>
        <dbReference type="ARBA" id="ARBA00022840"/>
    </source>
</evidence>
<dbReference type="InterPro" id="IPR003593">
    <property type="entry name" value="AAA+_ATPase"/>
</dbReference>
<evidence type="ECO:0000256" key="1">
    <source>
        <dbReference type="ARBA" id="ARBA00022741"/>
    </source>
</evidence>
<organism evidence="6 7">
    <name type="scientific">Sorangium cellulosum</name>
    <name type="common">Polyangium cellulosum</name>
    <dbReference type="NCBI Taxonomy" id="56"/>
    <lineage>
        <taxon>Bacteria</taxon>
        <taxon>Pseudomonadati</taxon>
        <taxon>Myxococcota</taxon>
        <taxon>Polyangia</taxon>
        <taxon>Polyangiales</taxon>
        <taxon>Polyangiaceae</taxon>
        <taxon>Sorangium</taxon>
    </lineage>
</organism>
<dbReference type="RefSeq" id="WP_165374102.1">
    <property type="nucleotide sequence ID" value="NZ_CP012672.1"/>
</dbReference>
<dbReference type="Proteomes" id="UP000295497">
    <property type="component" value="Chromosome"/>
</dbReference>
<feature type="region of interest" description="Disordered" evidence="4">
    <location>
        <begin position="334"/>
        <end position="359"/>
    </location>
</feature>
<evidence type="ECO:0000313" key="7">
    <source>
        <dbReference type="Proteomes" id="UP000295497"/>
    </source>
</evidence>
<dbReference type="SMART" id="SM00220">
    <property type="entry name" value="S_TKc"/>
    <property type="match status" value="1"/>
</dbReference>
<dbReference type="PROSITE" id="PS00107">
    <property type="entry name" value="PROTEIN_KINASE_ATP"/>
    <property type="match status" value="1"/>
</dbReference>
<feature type="region of interest" description="Disordered" evidence="4">
    <location>
        <begin position="201"/>
        <end position="220"/>
    </location>
</feature>
<dbReference type="SUPFAM" id="SSF52540">
    <property type="entry name" value="P-loop containing nucleoside triphosphate hydrolases"/>
    <property type="match status" value="1"/>
</dbReference>
<feature type="compositionally biased region" description="Low complexity" evidence="4">
    <location>
        <begin position="211"/>
        <end position="220"/>
    </location>
</feature>
<protein>
    <recommendedName>
        <fullName evidence="5">Protein kinase domain-containing protein</fullName>
    </recommendedName>
</protein>
<dbReference type="CDD" id="cd14014">
    <property type="entry name" value="STKc_PknB_like"/>
    <property type="match status" value="1"/>
</dbReference>
<dbReference type="InterPro" id="IPR017441">
    <property type="entry name" value="Protein_kinase_ATP_BS"/>
</dbReference>
<feature type="region of interest" description="Disordered" evidence="4">
    <location>
        <begin position="1"/>
        <end position="61"/>
    </location>
</feature>
<keyword evidence="2 3" id="KW-0067">ATP-binding</keyword>
<dbReference type="EMBL" id="CP012672">
    <property type="protein sequence ID" value="AUX32377.1"/>
    <property type="molecule type" value="Genomic_DNA"/>
</dbReference>
<dbReference type="GO" id="GO:0004016">
    <property type="term" value="F:adenylate cyclase activity"/>
    <property type="evidence" value="ECO:0007669"/>
    <property type="project" value="TreeGrafter"/>
</dbReference>
<dbReference type="GO" id="GO:0005737">
    <property type="term" value="C:cytoplasm"/>
    <property type="evidence" value="ECO:0007669"/>
    <property type="project" value="TreeGrafter"/>
</dbReference>
<dbReference type="PANTHER" id="PTHR16305:SF28">
    <property type="entry name" value="GUANYLATE CYCLASE DOMAIN-CONTAINING PROTEIN"/>
    <property type="match status" value="1"/>
</dbReference>
<dbReference type="InterPro" id="IPR041664">
    <property type="entry name" value="AAA_16"/>
</dbReference>
<dbReference type="Gene3D" id="1.10.510.10">
    <property type="entry name" value="Transferase(Phosphotransferase) domain 1"/>
    <property type="match status" value="1"/>
</dbReference>
<feature type="domain" description="Protein kinase" evidence="5">
    <location>
        <begin position="104"/>
        <end position="400"/>
    </location>
</feature>
<feature type="binding site" evidence="3">
    <location>
        <position position="133"/>
    </location>
    <ligand>
        <name>ATP</name>
        <dbReference type="ChEBI" id="CHEBI:30616"/>
    </ligand>
</feature>
<feature type="compositionally biased region" description="Pro residues" evidence="4">
    <location>
        <begin position="1"/>
        <end position="11"/>
    </location>
</feature>